<evidence type="ECO:0000256" key="1">
    <source>
        <dbReference type="ARBA" id="ARBA00004123"/>
    </source>
</evidence>
<name>A0AAE1NAM6_9FABA</name>
<organism evidence="11 12">
    <name type="scientific">Acacia crassicarpa</name>
    <name type="common">northern wattle</name>
    <dbReference type="NCBI Taxonomy" id="499986"/>
    <lineage>
        <taxon>Eukaryota</taxon>
        <taxon>Viridiplantae</taxon>
        <taxon>Streptophyta</taxon>
        <taxon>Embryophyta</taxon>
        <taxon>Tracheophyta</taxon>
        <taxon>Spermatophyta</taxon>
        <taxon>Magnoliopsida</taxon>
        <taxon>eudicotyledons</taxon>
        <taxon>Gunneridae</taxon>
        <taxon>Pentapetalae</taxon>
        <taxon>rosids</taxon>
        <taxon>fabids</taxon>
        <taxon>Fabales</taxon>
        <taxon>Fabaceae</taxon>
        <taxon>Caesalpinioideae</taxon>
        <taxon>mimosoid clade</taxon>
        <taxon>Acacieae</taxon>
        <taxon>Acacia</taxon>
    </lineage>
</organism>
<dbReference type="PROSITE" id="PS50071">
    <property type="entry name" value="HOMEOBOX_2"/>
    <property type="match status" value="1"/>
</dbReference>
<evidence type="ECO:0000256" key="6">
    <source>
        <dbReference type="ARBA" id="ARBA00023163"/>
    </source>
</evidence>
<dbReference type="GO" id="GO:0003677">
    <property type="term" value="F:DNA binding"/>
    <property type="evidence" value="ECO:0007669"/>
    <property type="project" value="UniProtKB-UniRule"/>
</dbReference>
<gene>
    <name evidence="11" type="ORF">QN277_002990</name>
</gene>
<evidence type="ECO:0000313" key="12">
    <source>
        <dbReference type="Proteomes" id="UP001293593"/>
    </source>
</evidence>
<dbReference type="Gene3D" id="1.10.10.60">
    <property type="entry name" value="Homeodomain-like"/>
    <property type="match status" value="1"/>
</dbReference>
<evidence type="ECO:0000259" key="10">
    <source>
        <dbReference type="PROSITE" id="PS50071"/>
    </source>
</evidence>
<evidence type="ECO:0000256" key="3">
    <source>
        <dbReference type="ARBA" id="ARBA00023015"/>
    </source>
</evidence>
<keyword evidence="7 8" id="KW-0539">Nucleus</keyword>
<keyword evidence="6" id="KW-0804">Transcription</keyword>
<dbReference type="InterPro" id="IPR050224">
    <property type="entry name" value="TALE_homeobox"/>
</dbReference>
<dbReference type="InterPro" id="IPR001356">
    <property type="entry name" value="HD"/>
</dbReference>
<dbReference type="Pfam" id="PF05920">
    <property type="entry name" value="Homeobox_KN"/>
    <property type="match status" value="1"/>
</dbReference>
<protein>
    <recommendedName>
        <fullName evidence="10">Homeobox domain-containing protein</fullName>
    </recommendedName>
</protein>
<dbReference type="Pfam" id="PF07526">
    <property type="entry name" value="POX"/>
    <property type="match status" value="1"/>
</dbReference>
<dbReference type="GO" id="GO:0006355">
    <property type="term" value="P:regulation of DNA-templated transcription"/>
    <property type="evidence" value="ECO:0007669"/>
    <property type="project" value="InterPro"/>
</dbReference>
<evidence type="ECO:0000256" key="2">
    <source>
        <dbReference type="ARBA" id="ARBA00006454"/>
    </source>
</evidence>
<keyword evidence="5 8" id="KW-0371">Homeobox</keyword>
<sequence>MSSLRPESHVAQQIRRDKLRIQNSSQHLQDFPTNIEQLSLQHPGLNSDFLQVRSVTNSNMLYEPAFYSSEIASFSTPSDTLFPDGEEVKPSRLMLPHYASFYHSSVSEPPPSSSAGDQPRDNLGYDWMINYGSSSGVNETNYPNSNVATELNDNNLYVYQHLAKPSYHELIGRQLGEMHNHFSSPPPFFQNTLPDIVKYASISAQGSDHLVSQMQNPGHGIWMGNQNQSNPQGLSLSLSSNSHSKASLSGFPCNDGHGSHDPYSRCDKSAKSVIKDCGKSLQDVVGVGSSTSGYRSNVGPLGPFTGYATILKSSRFLKPAQELFDEFCSVCGSNGSDFSRVSGEASATNSVAEVVVNNATGSGVSAKMSVSNNAGAASCSILYNSKENSGDCESRGNFDCSSRSVHQQKKAKLLYMQEEVTRKHKQYHQQMQMVVSSFESVAGLSSATPYISMALKSVARHFRILKNAILDQVKHLKEVLGEDFSGSTSVAITKLDTGGLAYLDQSFPKNKAAFLEPQQVWRPQRGLPERAVAILKAWLFEHFLHPYPTDTDKHMLATQTGLSRNQVSNWFINARVRVWKPMVEEIHNLETKGVVGWNQNEGTTSGAEGSGQQAMVEATPLGKFGKHGDVIIPERQFQSLGMSSSSGGGNSEGVGYPMGSSEEWNQEKRSKLECHQITPNVDGTLMGFVPYRRGGGLDVGGLGSVSLTLGLRHGVEGAQHHQQQQLHQEDQIRRQFGEHMIHDFVG</sequence>
<accession>A0AAE1NAM6</accession>
<feature type="domain" description="Homeobox" evidence="10">
    <location>
        <begin position="518"/>
        <end position="581"/>
    </location>
</feature>
<keyword evidence="4 8" id="KW-0238">DNA-binding</keyword>
<dbReference type="CDD" id="cd00086">
    <property type="entry name" value="homeodomain"/>
    <property type="match status" value="1"/>
</dbReference>
<dbReference type="InterPro" id="IPR008422">
    <property type="entry name" value="KN_HD"/>
</dbReference>
<comment type="similarity">
    <text evidence="2">Belongs to the TALE/BELL homeobox family.</text>
</comment>
<feature type="region of interest" description="Disordered" evidence="9">
    <location>
        <begin position="640"/>
        <end position="667"/>
    </location>
</feature>
<dbReference type="FunFam" id="1.10.10.60:FF:000117">
    <property type="entry name" value="BEL1-like homeodomain protein 9"/>
    <property type="match status" value="1"/>
</dbReference>
<evidence type="ECO:0000313" key="11">
    <source>
        <dbReference type="EMBL" id="KAK4286434.1"/>
    </source>
</evidence>
<evidence type="ECO:0000256" key="9">
    <source>
        <dbReference type="SAM" id="MobiDB-lite"/>
    </source>
</evidence>
<keyword evidence="3" id="KW-0805">Transcription regulation</keyword>
<evidence type="ECO:0000256" key="8">
    <source>
        <dbReference type="PROSITE-ProRule" id="PRU00108"/>
    </source>
</evidence>
<dbReference type="InterPro" id="IPR009057">
    <property type="entry name" value="Homeodomain-like_sf"/>
</dbReference>
<comment type="caution">
    <text evidence="11">The sequence shown here is derived from an EMBL/GenBank/DDBJ whole genome shotgun (WGS) entry which is preliminary data.</text>
</comment>
<evidence type="ECO:0000256" key="7">
    <source>
        <dbReference type="ARBA" id="ARBA00023242"/>
    </source>
</evidence>
<reference evidence="11" key="1">
    <citation type="submission" date="2023-10" db="EMBL/GenBank/DDBJ databases">
        <title>Chromosome-level genome of the transformable northern wattle, Acacia crassicarpa.</title>
        <authorList>
            <person name="Massaro I."/>
            <person name="Sinha N.R."/>
            <person name="Poethig S."/>
            <person name="Leichty A.R."/>
        </authorList>
    </citation>
    <scope>NUCLEOTIDE SEQUENCE</scope>
    <source>
        <strain evidence="11">Acra3RX</strain>
        <tissue evidence="11">Leaf</tissue>
    </source>
</reference>
<feature type="DNA-binding region" description="Homeobox" evidence="8">
    <location>
        <begin position="520"/>
        <end position="582"/>
    </location>
</feature>
<proteinExistence type="inferred from homology"/>
<dbReference type="SUPFAM" id="SSF46689">
    <property type="entry name" value="Homeodomain-like"/>
    <property type="match status" value="1"/>
</dbReference>
<keyword evidence="12" id="KW-1185">Reference proteome</keyword>
<dbReference type="PANTHER" id="PTHR11850">
    <property type="entry name" value="HOMEOBOX PROTEIN TRANSCRIPTION FACTORS"/>
    <property type="match status" value="1"/>
</dbReference>
<feature type="region of interest" description="Disordered" evidence="9">
    <location>
        <begin position="213"/>
        <end position="241"/>
    </location>
</feature>
<evidence type="ECO:0000256" key="4">
    <source>
        <dbReference type="ARBA" id="ARBA00023125"/>
    </source>
</evidence>
<comment type="subcellular location">
    <subcellularLocation>
        <location evidence="1 8">Nucleus</location>
    </subcellularLocation>
</comment>
<dbReference type="SMART" id="SM00574">
    <property type="entry name" value="POX"/>
    <property type="match status" value="1"/>
</dbReference>
<feature type="compositionally biased region" description="Low complexity" evidence="9">
    <location>
        <begin position="224"/>
        <end position="241"/>
    </location>
</feature>
<dbReference type="AlphaFoldDB" id="A0AAE1NAM6"/>
<dbReference type="InterPro" id="IPR006563">
    <property type="entry name" value="POX_dom"/>
</dbReference>
<dbReference type="SMART" id="SM00389">
    <property type="entry name" value="HOX"/>
    <property type="match status" value="1"/>
</dbReference>
<dbReference type="EMBL" id="JAWXYG010000001">
    <property type="protein sequence ID" value="KAK4286434.1"/>
    <property type="molecule type" value="Genomic_DNA"/>
</dbReference>
<dbReference type="GO" id="GO:0005634">
    <property type="term" value="C:nucleus"/>
    <property type="evidence" value="ECO:0007669"/>
    <property type="project" value="UniProtKB-SubCell"/>
</dbReference>
<evidence type="ECO:0000256" key="5">
    <source>
        <dbReference type="ARBA" id="ARBA00023155"/>
    </source>
</evidence>
<dbReference type="Proteomes" id="UP001293593">
    <property type="component" value="Unassembled WGS sequence"/>
</dbReference>